<evidence type="ECO:0000313" key="2">
    <source>
        <dbReference type="EMBL" id="GGM74265.1"/>
    </source>
</evidence>
<evidence type="ECO:0000256" key="1">
    <source>
        <dbReference type="SAM" id="Phobius"/>
    </source>
</evidence>
<reference evidence="2" key="1">
    <citation type="journal article" date="2014" name="Int. J. Syst. Evol. Microbiol.">
        <title>Complete genome sequence of Corynebacterium casei LMG S-19264T (=DSM 44701T), isolated from a smear-ripened cheese.</title>
        <authorList>
            <consortium name="US DOE Joint Genome Institute (JGI-PGF)"/>
            <person name="Walter F."/>
            <person name="Albersmeier A."/>
            <person name="Kalinowski J."/>
            <person name="Ruckert C."/>
        </authorList>
    </citation>
    <scope>NUCLEOTIDE SEQUENCE</scope>
    <source>
        <strain evidence="2">JCM 19831</strain>
    </source>
</reference>
<organism evidence="2 3">
    <name type="scientific">Dactylosporangium sucinum</name>
    <dbReference type="NCBI Taxonomy" id="1424081"/>
    <lineage>
        <taxon>Bacteria</taxon>
        <taxon>Bacillati</taxon>
        <taxon>Actinomycetota</taxon>
        <taxon>Actinomycetes</taxon>
        <taxon>Micromonosporales</taxon>
        <taxon>Micromonosporaceae</taxon>
        <taxon>Dactylosporangium</taxon>
    </lineage>
</organism>
<dbReference type="Proteomes" id="UP000642070">
    <property type="component" value="Unassembled WGS sequence"/>
</dbReference>
<keyword evidence="1" id="KW-1133">Transmembrane helix</keyword>
<gene>
    <name evidence="2" type="ORF">GCM10007977_089740</name>
</gene>
<feature type="transmembrane region" description="Helical" evidence="1">
    <location>
        <begin position="46"/>
        <end position="64"/>
    </location>
</feature>
<keyword evidence="1" id="KW-0472">Membrane</keyword>
<accession>A0A917X5Z3</accession>
<comment type="caution">
    <text evidence="2">The sequence shown here is derived from an EMBL/GenBank/DDBJ whole genome shotgun (WGS) entry which is preliminary data.</text>
</comment>
<reference evidence="2" key="2">
    <citation type="submission" date="2020-09" db="EMBL/GenBank/DDBJ databases">
        <authorList>
            <person name="Sun Q."/>
            <person name="Ohkuma M."/>
        </authorList>
    </citation>
    <scope>NUCLEOTIDE SEQUENCE</scope>
    <source>
        <strain evidence="2">JCM 19831</strain>
    </source>
</reference>
<keyword evidence="1" id="KW-0812">Transmembrane</keyword>
<evidence type="ECO:0000313" key="3">
    <source>
        <dbReference type="Proteomes" id="UP000642070"/>
    </source>
</evidence>
<keyword evidence="3" id="KW-1185">Reference proteome</keyword>
<dbReference type="EMBL" id="BMPI01000068">
    <property type="protein sequence ID" value="GGM74265.1"/>
    <property type="molecule type" value="Genomic_DNA"/>
</dbReference>
<protein>
    <submittedName>
        <fullName evidence="2">Uncharacterized protein</fullName>
    </submittedName>
</protein>
<proteinExistence type="predicted"/>
<dbReference type="AlphaFoldDB" id="A0A917X5Z3"/>
<name>A0A917X5Z3_9ACTN</name>
<dbReference type="RefSeq" id="WP_190256190.1">
    <property type="nucleotide sequence ID" value="NZ_BMPI01000068.1"/>
</dbReference>
<sequence length="69" mass="7547">MTVKGWFGAALMFAGAAFALGFFFVPPQVLIPELTRDPQLRLFPEGIVGMWAAAVGLALLIGDLRRTRR</sequence>
<feature type="transmembrane region" description="Helical" evidence="1">
    <location>
        <begin position="7"/>
        <end position="26"/>
    </location>
</feature>